<name>A0A1R3KYB9_9ROSI</name>
<gene>
    <name evidence="1" type="ORF">COLO4_03498</name>
</gene>
<dbReference type="EMBL" id="AWUE01009950">
    <property type="protein sequence ID" value="OMP12037.1"/>
    <property type="molecule type" value="Genomic_DNA"/>
</dbReference>
<dbReference type="InterPro" id="IPR012340">
    <property type="entry name" value="NA-bd_OB-fold"/>
</dbReference>
<proteinExistence type="predicted"/>
<evidence type="ECO:0000313" key="1">
    <source>
        <dbReference type="EMBL" id="OMP12037.1"/>
    </source>
</evidence>
<organism evidence="1 2">
    <name type="scientific">Corchorus olitorius</name>
    <dbReference type="NCBI Taxonomy" id="93759"/>
    <lineage>
        <taxon>Eukaryota</taxon>
        <taxon>Viridiplantae</taxon>
        <taxon>Streptophyta</taxon>
        <taxon>Embryophyta</taxon>
        <taxon>Tracheophyta</taxon>
        <taxon>Spermatophyta</taxon>
        <taxon>Magnoliopsida</taxon>
        <taxon>eudicotyledons</taxon>
        <taxon>Gunneridae</taxon>
        <taxon>Pentapetalae</taxon>
        <taxon>rosids</taxon>
        <taxon>malvids</taxon>
        <taxon>Malvales</taxon>
        <taxon>Malvaceae</taxon>
        <taxon>Grewioideae</taxon>
        <taxon>Apeibeae</taxon>
        <taxon>Corchorus</taxon>
    </lineage>
</organism>
<keyword evidence="2" id="KW-1185">Reference proteome</keyword>
<dbReference type="AlphaFoldDB" id="A0A1R3KYB9"/>
<dbReference type="Gene3D" id="2.40.50.140">
    <property type="entry name" value="Nucleic acid-binding proteins"/>
    <property type="match status" value="1"/>
</dbReference>
<comment type="caution">
    <text evidence="1">The sequence shown here is derived from an EMBL/GenBank/DDBJ whole genome shotgun (WGS) entry which is preliminary data.</text>
</comment>
<protein>
    <submittedName>
        <fullName evidence="1">Nucleic acid-binding-like protein</fullName>
    </submittedName>
</protein>
<evidence type="ECO:0000313" key="2">
    <source>
        <dbReference type="Proteomes" id="UP000187203"/>
    </source>
</evidence>
<sequence>MAISTPAQETMLSQLRDGGQRGAIVIRMVHLWDSIIPPNNIFTGIDFLAVDYQGFVMHGTIPADLADDFRDQVREGQVYKVQIL</sequence>
<dbReference type="OrthoDB" id="1931061at2759"/>
<reference evidence="2" key="1">
    <citation type="submission" date="2013-09" db="EMBL/GenBank/DDBJ databases">
        <title>Corchorus olitorius genome sequencing.</title>
        <authorList>
            <person name="Alam M."/>
            <person name="Haque M.S."/>
            <person name="Islam M.S."/>
            <person name="Emdad E.M."/>
            <person name="Islam M.M."/>
            <person name="Ahmed B."/>
            <person name="Halim A."/>
            <person name="Hossen Q.M.M."/>
            <person name="Hossain M.Z."/>
            <person name="Ahmed R."/>
            <person name="Khan M.M."/>
            <person name="Islam R."/>
            <person name="Rashid M.M."/>
            <person name="Khan S.A."/>
            <person name="Rahman M.S."/>
            <person name="Alam M."/>
            <person name="Yahiya A.S."/>
            <person name="Khan M.S."/>
            <person name="Azam M.S."/>
            <person name="Haque T."/>
            <person name="Lashkar M.Z.H."/>
            <person name="Akhand A.I."/>
            <person name="Morshed G."/>
            <person name="Roy S."/>
            <person name="Uddin K.S."/>
            <person name="Rabeya T."/>
            <person name="Hossain A.S."/>
            <person name="Chowdhury A."/>
            <person name="Snigdha A.R."/>
            <person name="Mortoza M.S."/>
            <person name="Matin S.A."/>
            <person name="Hoque S.M.E."/>
            <person name="Islam M.K."/>
            <person name="Roy D.K."/>
            <person name="Haider R."/>
            <person name="Moosa M.M."/>
            <person name="Elias S.M."/>
            <person name="Hasan A.M."/>
            <person name="Jahan S."/>
            <person name="Shafiuddin M."/>
            <person name="Mahmood N."/>
            <person name="Shommy N.S."/>
        </authorList>
    </citation>
    <scope>NUCLEOTIDE SEQUENCE [LARGE SCALE GENOMIC DNA]</scope>
    <source>
        <strain evidence="2">cv. O-4</strain>
    </source>
</reference>
<accession>A0A1R3KYB9</accession>
<dbReference type="Proteomes" id="UP000187203">
    <property type="component" value="Unassembled WGS sequence"/>
</dbReference>